<keyword evidence="3 8" id="KW-0812">Transmembrane</keyword>
<organism evidence="10 11">
    <name type="scientific">Pontibacter silvestris</name>
    <dbReference type="NCBI Taxonomy" id="2305183"/>
    <lineage>
        <taxon>Bacteria</taxon>
        <taxon>Pseudomonadati</taxon>
        <taxon>Bacteroidota</taxon>
        <taxon>Cytophagia</taxon>
        <taxon>Cytophagales</taxon>
        <taxon>Hymenobacteraceae</taxon>
        <taxon>Pontibacter</taxon>
    </lineage>
</organism>
<accession>A0ABW4WUH8</accession>
<keyword evidence="11" id="KW-1185">Reference proteome</keyword>
<dbReference type="Gene3D" id="1.10.3720.10">
    <property type="entry name" value="MetI-like"/>
    <property type="match status" value="1"/>
</dbReference>
<dbReference type="Pfam" id="PF00528">
    <property type="entry name" value="BPD_transp_1"/>
    <property type="match status" value="1"/>
</dbReference>
<keyword evidence="4 8" id="KW-1133">Transmembrane helix</keyword>
<proteinExistence type="inferred from homology"/>
<dbReference type="PANTHER" id="PTHR30177:SF4">
    <property type="entry name" value="OSMOPROTECTANT IMPORT PERMEASE PROTEIN OSMW"/>
    <property type="match status" value="1"/>
</dbReference>
<feature type="domain" description="ABC transmembrane type-1" evidence="9">
    <location>
        <begin position="22"/>
        <end position="201"/>
    </location>
</feature>
<evidence type="ECO:0000256" key="4">
    <source>
        <dbReference type="ARBA" id="ARBA00022989"/>
    </source>
</evidence>
<dbReference type="RefSeq" id="WP_229962168.1">
    <property type="nucleotide sequence ID" value="NZ_JAJJWI010000019.1"/>
</dbReference>
<dbReference type="InterPro" id="IPR035906">
    <property type="entry name" value="MetI-like_sf"/>
</dbReference>
<evidence type="ECO:0000256" key="5">
    <source>
        <dbReference type="ARBA" id="ARBA00023136"/>
    </source>
</evidence>
<feature type="transmembrane region" description="Helical" evidence="8">
    <location>
        <begin position="136"/>
        <end position="162"/>
    </location>
</feature>
<feature type="transmembrane region" description="Helical" evidence="8">
    <location>
        <begin position="214"/>
        <end position="232"/>
    </location>
</feature>
<comment type="similarity">
    <text evidence="6">In the C-terminal section; belongs to the OsmX family.</text>
</comment>
<evidence type="ECO:0000256" key="8">
    <source>
        <dbReference type="RuleBase" id="RU363032"/>
    </source>
</evidence>
<feature type="transmembrane region" description="Helical" evidence="8">
    <location>
        <begin position="58"/>
        <end position="81"/>
    </location>
</feature>
<comment type="subcellular location">
    <subcellularLocation>
        <location evidence="1 8">Cell membrane</location>
        <topology evidence="1 8">Multi-pass membrane protein</topology>
    </subcellularLocation>
</comment>
<comment type="similarity">
    <text evidence="7">In the N-terminal section; belongs to the binding-protein-dependent transport system permease family.</text>
</comment>
<dbReference type="InterPro" id="IPR051204">
    <property type="entry name" value="ABC_transp_perm/SBD"/>
</dbReference>
<evidence type="ECO:0000313" key="11">
    <source>
        <dbReference type="Proteomes" id="UP001597369"/>
    </source>
</evidence>
<reference evidence="11" key="1">
    <citation type="journal article" date="2019" name="Int. J. Syst. Evol. Microbiol.">
        <title>The Global Catalogue of Microorganisms (GCM) 10K type strain sequencing project: providing services to taxonomists for standard genome sequencing and annotation.</title>
        <authorList>
            <consortium name="The Broad Institute Genomics Platform"/>
            <consortium name="The Broad Institute Genome Sequencing Center for Infectious Disease"/>
            <person name="Wu L."/>
            <person name="Ma J."/>
        </authorList>
    </citation>
    <scope>NUCLEOTIDE SEQUENCE [LARGE SCALE GENOMIC DNA]</scope>
    <source>
        <strain evidence="11">JCM 16545</strain>
    </source>
</reference>
<dbReference type="PROSITE" id="PS50928">
    <property type="entry name" value="ABC_TM1"/>
    <property type="match status" value="1"/>
</dbReference>
<evidence type="ECO:0000256" key="1">
    <source>
        <dbReference type="ARBA" id="ARBA00004651"/>
    </source>
</evidence>
<evidence type="ECO:0000256" key="3">
    <source>
        <dbReference type="ARBA" id="ARBA00022692"/>
    </source>
</evidence>
<evidence type="ECO:0000256" key="6">
    <source>
        <dbReference type="ARBA" id="ARBA00035642"/>
    </source>
</evidence>
<feature type="transmembrane region" description="Helical" evidence="8">
    <location>
        <begin position="182"/>
        <end position="202"/>
    </location>
</feature>
<evidence type="ECO:0000313" key="10">
    <source>
        <dbReference type="EMBL" id="MFD2065996.1"/>
    </source>
</evidence>
<dbReference type="PANTHER" id="PTHR30177">
    <property type="entry name" value="GLYCINE BETAINE/L-PROLINE TRANSPORT SYSTEM PERMEASE PROTEIN PROW"/>
    <property type="match status" value="1"/>
</dbReference>
<protein>
    <submittedName>
        <fullName evidence="10">ABC transporter permease/substrate-binding protein</fullName>
    </submittedName>
</protein>
<dbReference type="Gene3D" id="3.40.190.10">
    <property type="entry name" value="Periplasmic binding protein-like II"/>
    <property type="match status" value="2"/>
</dbReference>
<keyword evidence="2 8" id="KW-0813">Transport</keyword>
<comment type="caution">
    <text evidence="10">The sequence shown here is derived from an EMBL/GenBank/DDBJ whole genome shotgun (WGS) entry which is preliminary data.</text>
</comment>
<dbReference type="InterPro" id="IPR000515">
    <property type="entry name" value="MetI-like"/>
</dbReference>
<evidence type="ECO:0000256" key="2">
    <source>
        <dbReference type="ARBA" id="ARBA00022448"/>
    </source>
</evidence>
<dbReference type="Pfam" id="PF04069">
    <property type="entry name" value="OpuAC"/>
    <property type="match status" value="2"/>
</dbReference>
<feature type="transmembrane region" description="Helical" evidence="8">
    <location>
        <begin position="87"/>
        <end position="104"/>
    </location>
</feature>
<dbReference type="Proteomes" id="UP001597369">
    <property type="component" value="Unassembled WGS sequence"/>
</dbReference>
<dbReference type="SUPFAM" id="SSF161098">
    <property type="entry name" value="MetI-like"/>
    <property type="match status" value="1"/>
</dbReference>
<feature type="transmembrane region" description="Helical" evidence="8">
    <location>
        <begin position="26"/>
        <end position="46"/>
    </location>
</feature>
<evidence type="ECO:0000259" key="9">
    <source>
        <dbReference type="PROSITE" id="PS50928"/>
    </source>
</evidence>
<evidence type="ECO:0000256" key="7">
    <source>
        <dbReference type="ARBA" id="ARBA00035652"/>
    </source>
</evidence>
<name>A0ABW4WUH8_9BACT</name>
<dbReference type="InterPro" id="IPR007210">
    <property type="entry name" value="ABC_Gly_betaine_transp_sub-bd"/>
</dbReference>
<dbReference type="SUPFAM" id="SSF53850">
    <property type="entry name" value="Periplasmic binding protein-like II"/>
    <property type="match status" value="2"/>
</dbReference>
<keyword evidence="5 8" id="KW-0472">Membrane</keyword>
<comment type="similarity">
    <text evidence="8">Belongs to the binding-protein-dependent transport system permease family.</text>
</comment>
<sequence length="519" mass="56879">MNDLAAFVDFVRLQSGKLLEQTLEHIGLTIISLSLSIVIGLPLGLLITRYKRGSGTVLGIAGILQTIPSIALLGFLIPFLGIGPKPAIFALFLYSLLPIIRNTYTGVMQVDPTLKEAARGMGMTDWQLLTRIELPLALPVLFAGIRTAAVLNVGVATLAAYIAAGGLGEFIFGGIALNNTPMILAGAIPAALLAIAFDFILARLQNLRRGRLKPALLLFCLGIPLFSSFYLIPNNAKLQAGLSPEFAGRPDGYPGLKATYQLDLNTVIMAPALVYKAVYESDVDIIDGYSTDGKIKTYNLRVLEDDKQSFPPYHAAFLVREPVLQQHPELRQVLELLSGTINDSLMTELNYQVDFAKQSPADVAKAYLKKKGLWQASRSGLGETIVLGSKIFTEQYILTEMLSQLIKGYTDLQVSAKTGLGGTKICFDALAAGEIDIYPEYTGTGLQVILNTPPALADSLSKDKELMFKYVSTRFQERFQIEWLPPLGFNNTYALMMREQQAKRLHITTISDLKHYLEQ</sequence>
<dbReference type="EMBL" id="JBHUHV010000014">
    <property type="protein sequence ID" value="MFD2065996.1"/>
    <property type="molecule type" value="Genomic_DNA"/>
</dbReference>
<gene>
    <name evidence="10" type="ORF">ACFSKU_03815</name>
</gene>